<dbReference type="STRING" id="351160.RCIX1627"/>
<dbReference type="CDD" id="cd00887">
    <property type="entry name" value="MoeA"/>
    <property type="match status" value="1"/>
</dbReference>
<dbReference type="PANTHER" id="PTHR10192:SF19">
    <property type="entry name" value="MOLYBDOPTERIN BIOSYNTHESIS PROTEIN MJ0666-RELATED"/>
    <property type="match status" value="1"/>
</dbReference>
<dbReference type="InterPro" id="IPR038987">
    <property type="entry name" value="MoeA-like"/>
</dbReference>
<reference evidence="3 4" key="1">
    <citation type="journal article" date="2006" name="Science">
        <title>Genome of rice cluster I archaea -- the key methane producers in the rice rhizosphere.</title>
        <authorList>
            <person name="Erkel C."/>
            <person name="Kube M."/>
            <person name="Reinhardt R."/>
            <person name="Liesack W."/>
        </authorList>
    </citation>
    <scope>NUCLEOTIDE SEQUENCE [LARGE SCALE GENOMIC DNA]</scope>
    <source>
        <strain evidence="4">DSM 22066 / NBRC 105507 / MRE50</strain>
    </source>
</reference>
<evidence type="ECO:0000313" key="4">
    <source>
        <dbReference type="Proteomes" id="UP000000663"/>
    </source>
</evidence>
<dbReference type="GO" id="GO:0005737">
    <property type="term" value="C:cytoplasm"/>
    <property type="evidence" value="ECO:0007669"/>
    <property type="project" value="TreeGrafter"/>
</dbReference>
<dbReference type="Gene3D" id="2.40.340.10">
    <property type="entry name" value="MoeA, C-terminal, domain IV"/>
    <property type="match status" value="1"/>
</dbReference>
<dbReference type="SMART" id="SM00852">
    <property type="entry name" value="MoCF_biosynth"/>
    <property type="match status" value="1"/>
</dbReference>
<dbReference type="Pfam" id="PF00994">
    <property type="entry name" value="MoCF_biosynth"/>
    <property type="match status" value="1"/>
</dbReference>
<organism evidence="3 4">
    <name type="scientific">Methanocella arvoryzae (strain DSM 22066 / NBRC 105507 / MRE50)</name>
    <dbReference type="NCBI Taxonomy" id="351160"/>
    <lineage>
        <taxon>Archaea</taxon>
        <taxon>Methanobacteriati</taxon>
        <taxon>Methanobacteriota</taxon>
        <taxon>Stenosarchaea group</taxon>
        <taxon>Methanomicrobia</taxon>
        <taxon>Methanocellales</taxon>
        <taxon>Methanocellaceae</taxon>
        <taxon>Methanocella</taxon>
    </lineage>
</organism>
<dbReference type="GO" id="GO:0006777">
    <property type="term" value="P:Mo-molybdopterin cofactor biosynthetic process"/>
    <property type="evidence" value="ECO:0007669"/>
    <property type="project" value="UniProtKB-KW"/>
</dbReference>
<dbReference type="InterPro" id="IPR036688">
    <property type="entry name" value="MoeA_C_domain_IV_sf"/>
</dbReference>
<keyword evidence="4" id="KW-1185">Reference proteome</keyword>
<accession>Q0W429</accession>
<dbReference type="eggNOG" id="arCOG00216">
    <property type="taxonomic scope" value="Archaea"/>
</dbReference>
<gene>
    <name evidence="3" type="primary">moeA-3</name>
    <name evidence="3" type="ORF">RCIX1627</name>
</gene>
<keyword evidence="1" id="KW-0501">Molybdenum cofactor biosynthesis</keyword>
<evidence type="ECO:0000313" key="3">
    <source>
        <dbReference type="EMBL" id="CAJ36864.1"/>
    </source>
</evidence>
<dbReference type="Gene3D" id="3.90.105.10">
    <property type="entry name" value="Molybdopterin biosynthesis moea protein, domain 2"/>
    <property type="match status" value="1"/>
</dbReference>
<feature type="domain" description="MoaB/Mog" evidence="2">
    <location>
        <begin position="178"/>
        <end position="318"/>
    </location>
</feature>
<dbReference type="EMBL" id="AM114193">
    <property type="protein sequence ID" value="CAJ36864.1"/>
    <property type="molecule type" value="Genomic_DNA"/>
</dbReference>
<dbReference type="SUPFAM" id="SSF63882">
    <property type="entry name" value="MoeA N-terminal region -like"/>
    <property type="match status" value="1"/>
</dbReference>
<dbReference type="InterPro" id="IPR036425">
    <property type="entry name" value="MoaB/Mog-like_dom_sf"/>
</dbReference>
<evidence type="ECO:0000259" key="2">
    <source>
        <dbReference type="SMART" id="SM00852"/>
    </source>
</evidence>
<dbReference type="Gene3D" id="3.40.980.10">
    <property type="entry name" value="MoaB/Mog-like domain"/>
    <property type="match status" value="1"/>
</dbReference>
<dbReference type="InterPro" id="IPR008284">
    <property type="entry name" value="MoCF_biosynth_CS"/>
</dbReference>
<evidence type="ECO:0000256" key="1">
    <source>
        <dbReference type="ARBA" id="ARBA00023150"/>
    </source>
</evidence>
<dbReference type="InterPro" id="IPR001453">
    <property type="entry name" value="MoaB/Mog_dom"/>
</dbReference>
<dbReference type="Gene3D" id="2.170.190.11">
    <property type="entry name" value="Molybdopterin biosynthesis moea protein, domain 3"/>
    <property type="match status" value="1"/>
</dbReference>
<dbReference type="PATRIC" id="fig|351160.9.peg.1416"/>
<dbReference type="PROSITE" id="PS01079">
    <property type="entry name" value="MOCF_BIOSYNTHESIS_2"/>
    <property type="match status" value="1"/>
</dbReference>
<dbReference type="PANTHER" id="PTHR10192">
    <property type="entry name" value="MOLYBDOPTERIN BIOSYNTHESIS PROTEIN"/>
    <property type="match status" value="1"/>
</dbReference>
<proteinExistence type="predicted"/>
<protein>
    <submittedName>
        <fullName evidence="3">Molybdopterin biosynthesis protein A</fullName>
    </submittedName>
</protein>
<dbReference type="Proteomes" id="UP000000663">
    <property type="component" value="Chromosome"/>
</dbReference>
<sequence>MTKSANLHSPEAALEAFLDTVIPVARASAVDLEYADNRVLSADLVAPKDYPHYDLCFMDGFAVRAKDTAGARPGSGIALRCTEDEEVGQGECVQVHTGSALPPGADAVVKVEDTEVVAGGIRIYREAASGDNFTPRGKSIRRGEIVFKAGMQLKPTNIALLASLGLTEVEVYDRPRVLIIPTGDELVERGKEAGPGKINESNGLMCQLLVKRYGGKPALWNIVPDNLEKLTEAVRAGLRYDLIVTTGGTSVGKRDLMPGIVASMGKIVVHGVGMRPGRPVGMGYVEEGDRRTPIVFLPGFPDACAVSAMFFVCPAVRKLGRYPPMRYPTGAAIVAGASHIGHRSRSITKVRVQDGRAMPVPTVGPTPLEGEYTYVITPENGEHGEGEKVELKYFE</sequence>
<dbReference type="KEGG" id="rci:RCIX1627"/>
<dbReference type="InterPro" id="IPR036135">
    <property type="entry name" value="MoeA_linker/N_sf"/>
</dbReference>
<dbReference type="InterPro" id="IPR005110">
    <property type="entry name" value="MoeA_linker/N"/>
</dbReference>
<dbReference type="SUPFAM" id="SSF53218">
    <property type="entry name" value="Molybdenum cofactor biosynthesis proteins"/>
    <property type="match status" value="1"/>
</dbReference>
<dbReference type="Pfam" id="PF03453">
    <property type="entry name" value="MoeA_N"/>
    <property type="match status" value="1"/>
</dbReference>
<dbReference type="GO" id="GO:0061599">
    <property type="term" value="F:molybdopterin molybdotransferase activity"/>
    <property type="evidence" value="ECO:0007669"/>
    <property type="project" value="TreeGrafter"/>
</dbReference>
<name>Q0W429_METAR</name>
<dbReference type="AlphaFoldDB" id="Q0W429"/>
<dbReference type="NCBIfam" id="TIGR00177">
    <property type="entry name" value="molyb_syn"/>
    <property type="match status" value="1"/>
</dbReference>